<comment type="caution">
    <text evidence="2">The sequence shown here is derived from an EMBL/GenBank/DDBJ whole genome shotgun (WGS) entry which is preliminary data.</text>
</comment>
<gene>
    <name evidence="2" type="ORF">P2L57_17330</name>
</gene>
<evidence type="ECO:0000256" key="1">
    <source>
        <dbReference type="SAM" id="MobiDB-lite"/>
    </source>
</evidence>
<evidence type="ECO:0000313" key="2">
    <source>
        <dbReference type="EMBL" id="MDF2257423.1"/>
    </source>
</evidence>
<feature type="region of interest" description="Disordered" evidence="1">
    <location>
        <begin position="1249"/>
        <end position="1295"/>
    </location>
</feature>
<reference evidence="2 3" key="1">
    <citation type="submission" date="2023-03" db="EMBL/GenBank/DDBJ databases">
        <title>Draft genome sequence of type strain Streptomyces ferralitis JCM 14344.</title>
        <authorList>
            <person name="Klaysubun C."/>
            <person name="Duangmal K."/>
        </authorList>
    </citation>
    <scope>NUCLEOTIDE SEQUENCE [LARGE SCALE GENOMIC DNA]</scope>
    <source>
        <strain evidence="2 3">JCM 14344</strain>
    </source>
</reference>
<accession>A0ABT5Z0Q3</accession>
<protein>
    <submittedName>
        <fullName evidence="2">Uncharacterized protein</fullName>
    </submittedName>
</protein>
<proteinExistence type="predicted"/>
<feature type="compositionally biased region" description="Polar residues" evidence="1">
    <location>
        <begin position="1256"/>
        <end position="1269"/>
    </location>
</feature>
<keyword evidence="3" id="KW-1185">Reference proteome</keyword>
<dbReference type="EMBL" id="JARHTQ010000010">
    <property type="protein sequence ID" value="MDF2257423.1"/>
    <property type="molecule type" value="Genomic_DNA"/>
</dbReference>
<sequence>MSTATDIFEEGNGSGMTDTSQSLIVPVEVAALAVTGQMTVSSMFRRWVPKFFKRKPRQSPEPDPSAASDLGQPQDRGVYLHWLLPPALVRGRVDLSTGQGTEADIAFPTIPNRWLVVRHFRPTAESGKPLPKAAGWLIRSDFLDPRKGTSPYLHNGESTKIGASIDLENGSWSEPLAPRPQFLTAAGPGLPDFTSFQPYNANVLSFHDQLPDGLIDTAGTISYLVAGWYSDADEDPLCARQIEKLLTFRGEAAHHTTEQSRFEAALHALGWRCADGTRAVHRSLYVGTTLGLAWQVDATPDSDLPMFPMRDMRVAVGNGATDARTALLEETATPRDRLLLEAFEYGVLDELDDALVDGGRDILDAAAHRTWFSPTPAGFTWQIVDCPPAHGEQEPARKPRPDEEVMAERAWLARLNRDQRAFDDAMRDLAALRGRLYGLWWSSGLEAAPDDFRTDCATQLDPARDGLAKRVKSQWEACFGADGARAKIPYGDTPSALRASIEEYREQHKLSTGRPLAADRELKRVPAAPYQRPTDPVVLINGPGARMEPPRTTPLDCRTPAQLLAGVALEEGIPTTPSRIPPAPAHLADVTGALPWAPMADVLAEFAVLEEAARLVWPSGSPEQRPRGPLDQISYQGKSLRIHDRAGKDGVWPEFTELWRQPWRPLYLLWQVSCHPLPYLTGSEESAVANWTFDGRRHRWSGTGNLKDQSIRGRARLSPLPGFALRGRVEEYINRYGDEYADTLRRQADSEQNRNQISQTLDGINAWLAQRVPAHHFDPLDGPGRTLLATEPVVPNPAVDEELRHFDPVRSAQLIFADLTLVDQFGQTCRLVNPNVPAERRLLRAPSVTPDPDPDHPDEPLVANASEAGYRDRFVQLPPRLHQPARTRLEWLSGRDDDHPVSVDALPVDPDHTPVCGWLVPNAREGTLLVYGGKGEGLGELHIAGEQGKERVEWIPLPGSPWLTRQTVLADSDTFTTAHPHLGGLVRELLEEPPKPVDPTPAALTRGPAAFRDLLAVIDRALHAIAPAAQHTEPHWSLLVGRPLALVRARVRIELAGPPAPAPTWSRLLSGPLADDGNPLRSIRWPVRLGDPFRAGDGLVGYFTADPAASTAKSTPYHRMYTAYRPPRPESTYPLPIDAAADPRVLAAHTPDSSAPASANAAAWLTLLVDPWATVHAHTGILPVISAALPEPYVRGPLSSLTPSLRTGPLLASVVPGTAVPGATAPSDPTVALPRSTAWQATWSWSERSAAGTGTGSWSELALSNTSTGVHPPQSVPVARTGFLTLTPDPRGKTS</sequence>
<dbReference type="RefSeq" id="WP_275815393.1">
    <property type="nucleotide sequence ID" value="NZ_BAAANM010000001.1"/>
</dbReference>
<organism evidence="2 3">
    <name type="scientific">Streptantibioticus ferralitis</name>
    <dbReference type="NCBI Taxonomy" id="236510"/>
    <lineage>
        <taxon>Bacteria</taxon>
        <taxon>Bacillati</taxon>
        <taxon>Actinomycetota</taxon>
        <taxon>Actinomycetes</taxon>
        <taxon>Kitasatosporales</taxon>
        <taxon>Streptomycetaceae</taxon>
        <taxon>Streptantibioticus</taxon>
    </lineage>
</organism>
<dbReference type="Proteomes" id="UP001220022">
    <property type="component" value="Unassembled WGS sequence"/>
</dbReference>
<evidence type="ECO:0000313" key="3">
    <source>
        <dbReference type="Proteomes" id="UP001220022"/>
    </source>
</evidence>
<name>A0ABT5Z0Q3_9ACTN</name>